<gene>
    <name evidence="1" type="ORF">RJ641_015860</name>
</gene>
<dbReference type="GO" id="GO:0007035">
    <property type="term" value="P:vacuolar acidification"/>
    <property type="evidence" value="ECO:0007669"/>
    <property type="project" value="TreeGrafter"/>
</dbReference>
<comment type="caution">
    <text evidence="1">The sequence shown here is derived from an EMBL/GenBank/DDBJ whole genome shotgun (WGS) entry which is preliminary data.</text>
</comment>
<protein>
    <recommendedName>
        <fullName evidence="3">RAVE complex protein Rav1 C-terminal domain-containing protein</fullName>
    </recommendedName>
</protein>
<dbReference type="Proteomes" id="UP001370490">
    <property type="component" value="Unassembled WGS sequence"/>
</dbReference>
<keyword evidence="2" id="KW-1185">Reference proteome</keyword>
<dbReference type="Gene3D" id="2.130.10.10">
    <property type="entry name" value="YVTN repeat-like/Quinoprotein amine dehydrogenase"/>
    <property type="match status" value="2"/>
</dbReference>
<reference evidence="1 2" key="1">
    <citation type="submission" date="2023-12" db="EMBL/GenBank/DDBJ databases">
        <title>A high-quality genome assembly for Dillenia turbinata (Dilleniales).</title>
        <authorList>
            <person name="Chanderbali A."/>
        </authorList>
    </citation>
    <scope>NUCLEOTIDE SEQUENCE [LARGE SCALE GENOMIC DNA]</scope>
    <source>
        <strain evidence="1">LSX21</strain>
        <tissue evidence="1">Leaf</tissue>
    </source>
</reference>
<dbReference type="InterPro" id="IPR052208">
    <property type="entry name" value="DmX-like/RAVE_component"/>
</dbReference>
<organism evidence="1 2">
    <name type="scientific">Dillenia turbinata</name>
    <dbReference type="NCBI Taxonomy" id="194707"/>
    <lineage>
        <taxon>Eukaryota</taxon>
        <taxon>Viridiplantae</taxon>
        <taxon>Streptophyta</taxon>
        <taxon>Embryophyta</taxon>
        <taxon>Tracheophyta</taxon>
        <taxon>Spermatophyta</taxon>
        <taxon>Magnoliopsida</taxon>
        <taxon>eudicotyledons</taxon>
        <taxon>Gunneridae</taxon>
        <taxon>Pentapetalae</taxon>
        <taxon>Dilleniales</taxon>
        <taxon>Dilleniaceae</taxon>
        <taxon>Dillenia</taxon>
    </lineage>
</organism>
<evidence type="ECO:0000313" key="2">
    <source>
        <dbReference type="Proteomes" id="UP001370490"/>
    </source>
</evidence>
<dbReference type="InterPro" id="IPR036322">
    <property type="entry name" value="WD40_repeat_dom_sf"/>
</dbReference>
<name>A0AAN8UXR3_9MAGN</name>
<dbReference type="AlphaFoldDB" id="A0AAN8UXR3"/>
<evidence type="ECO:0000313" key="1">
    <source>
        <dbReference type="EMBL" id="KAK6919956.1"/>
    </source>
</evidence>
<dbReference type="SMART" id="SM00320">
    <property type="entry name" value="WD40"/>
    <property type="match status" value="6"/>
</dbReference>
<dbReference type="GO" id="GO:0043291">
    <property type="term" value="C:RAVE complex"/>
    <property type="evidence" value="ECO:0007669"/>
    <property type="project" value="TreeGrafter"/>
</dbReference>
<dbReference type="InterPro" id="IPR015943">
    <property type="entry name" value="WD40/YVTN_repeat-like_dom_sf"/>
</dbReference>
<dbReference type="PANTHER" id="PTHR13950">
    <property type="entry name" value="RABCONNECTIN-RELATED"/>
    <property type="match status" value="1"/>
</dbReference>
<dbReference type="PANTHER" id="PTHR13950:SF9">
    <property type="entry name" value="RABCONNECTIN-3A"/>
    <property type="match status" value="1"/>
</dbReference>
<proteinExistence type="predicted"/>
<accession>A0AAN8UXR3</accession>
<evidence type="ECO:0008006" key="3">
    <source>
        <dbReference type="Google" id="ProtNLM"/>
    </source>
</evidence>
<dbReference type="EMBL" id="JBAMMX010000021">
    <property type="protein sequence ID" value="KAK6919956.1"/>
    <property type="molecule type" value="Genomic_DNA"/>
</dbReference>
<dbReference type="InterPro" id="IPR001680">
    <property type="entry name" value="WD40_rpt"/>
</dbReference>
<sequence length="1211" mass="133948">MQEPSTSYDPTTDLDPINDLPLQMIKSETIPPAPNRSEYAIDWLPDFAGYSWIAYGASSLLVISHFPSPLSHLQSQIGPVLRQVFELSDCRDEASSAVDAVAWSPVTPSCGDLASASDNCVFVFEYDSKLNGSFCWSQTAVLVQSIKVLAIRWTGSGDGIVVGGTEVVLWRNKFKSWEIAWKFIPEHPQTLVSANWSIEEPVATSAYQSVHHFAGSPAILHEASKSVLVCHDDGKSDHFISNLHHPLPVFMIQWRPVMGRQQKRYPVRSTLLTCCLDGTVRFWSEIDDGRIRKLRKDTNNQKTMRRAYCVVGVIEINQSLNATLGTDIFVAWATQIGGGIDMGDIHTYVYSMNGYECDKAGRCEWLVGVGPGKLLIFWAIHCLDDVSPPRFPRITQWEKRELKDPEVKGVQRTNYSTSVTRPILDKVVILRNCSFGPPALCSLVQLLPCNSLCWSVLYTQTSICKDGGLSNNSRRTDLLSCYAGRVLNIDGHNGKILQVAVHTSSEVELAASLDSNGLVLFWSLATFSNCIMHASMLNSIWRPCGRLVSEISNDKYLCLSWAPSILYDDRVLLLGHTGGIDCFVVNFSQCEEGKLACHLLCTIPFIGHGSPRDGPTNIFSFPLSSTCDKPFSCNNFLLLGVWMKDFKAISWKIAVHSYDLPRSCCECSFDATSTLCGTWRFESTFSDKRYCVFVDPCSLELPDLQASNQVTSLAVASPGKFVPSVPELLVGNHSIFHMATGCTDGSLKLWRSNLANISASHVPWELVGMFAAHHGPISAISFTDCGRKFATTCKDNGSTDLHLWDSLSLMAFGTSIIEAKISLGGDIVALNWFDMGTEFILGVCMRNELRVYASRRCGSHSLANPAASVEDAWFCIATVQSLPPVCDFLWGSRSTAIIIHGSYFSLFGQWLSRNDITTRTEWHLKCVGDNPHCFNESEKENMSSIFSDISIFGLKEILTEDSGRPYKSRLPVTATCQNNHQYGNLIAARTSGDKFRIWSMPDIVEKLCGSLPVYYPEALLENILSGNWKRAFVAVRHLVGHLTSYDASERKGGLSISGHIVPQVNLSDHLEGLLSKSTDGKGFQWNREPSSAILTSQVQKGMTKSAYGLDLNVSNDTLTSLSTKNELGGFVESVERLHHLAALSSEEKLHTLAIIDLLHEISFPNSASAYESLDGPGRRFSHGCMPVALEDGNFRVLNPWPIPITHLNREP</sequence>
<dbReference type="SUPFAM" id="SSF50978">
    <property type="entry name" value="WD40 repeat-like"/>
    <property type="match status" value="2"/>
</dbReference>